<gene>
    <name evidence="3" type="ORF">XAT740_LOCUS13092</name>
</gene>
<feature type="compositionally biased region" description="Polar residues" evidence="1">
    <location>
        <begin position="112"/>
        <end position="134"/>
    </location>
</feature>
<feature type="compositionally biased region" description="Basic and acidic residues" evidence="1">
    <location>
        <begin position="60"/>
        <end position="69"/>
    </location>
</feature>
<protein>
    <recommendedName>
        <fullName evidence="2">DUF4590 domain-containing protein</fullName>
    </recommendedName>
</protein>
<feature type="compositionally biased region" description="Polar residues" evidence="1">
    <location>
        <begin position="419"/>
        <end position="429"/>
    </location>
</feature>
<feature type="compositionally biased region" description="Polar residues" evidence="1">
    <location>
        <begin position="444"/>
        <end position="460"/>
    </location>
</feature>
<feature type="compositionally biased region" description="Polar residues" evidence="1">
    <location>
        <begin position="672"/>
        <end position="698"/>
    </location>
</feature>
<comment type="caution">
    <text evidence="3">The sequence shown here is derived from an EMBL/GenBank/DDBJ whole genome shotgun (WGS) entry which is preliminary data.</text>
</comment>
<dbReference type="InterPro" id="IPR027962">
    <property type="entry name" value="ERICH3"/>
</dbReference>
<evidence type="ECO:0000313" key="4">
    <source>
        <dbReference type="Proteomes" id="UP000663828"/>
    </source>
</evidence>
<feature type="compositionally biased region" description="Polar residues" evidence="1">
    <location>
        <begin position="285"/>
        <end position="296"/>
    </location>
</feature>
<proteinExistence type="predicted"/>
<feature type="compositionally biased region" description="Polar residues" evidence="1">
    <location>
        <begin position="349"/>
        <end position="373"/>
    </location>
</feature>
<name>A0A814GND4_ADIRI</name>
<feature type="compositionally biased region" description="Basic and acidic residues" evidence="1">
    <location>
        <begin position="80"/>
        <end position="97"/>
    </location>
</feature>
<feature type="compositionally biased region" description="Basic and acidic residues" evidence="1">
    <location>
        <begin position="615"/>
        <end position="634"/>
    </location>
</feature>
<dbReference type="PANTHER" id="PTHR23034">
    <property type="entry name" value="GLUTAMATE-RICH PROTEIN 3"/>
    <property type="match status" value="1"/>
</dbReference>
<organism evidence="3 4">
    <name type="scientific">Adineta ricciae</name>
    <name type="common">Rotifer</name>
    <dbReference type="NCBI Taxonomy" id="249248"/>
    <lineage>
        <taxon>Eukaryota</taxon>
        <taxon>Metazoa</taxon>
        <taxon>Spiralia</taxon>
        <taxon>Gnathifera</taxon>
        <taxon>Rotifera</taxon>
        <taxon>Eurotatoria</taxon>
        <taxon>Bdelloidea</taxon>
        <taxon>Adinetida</taxon>
        <taxon>Adinetidae</taxon>
        <taxon>Adineta</taxon>
    </lineage>
</organism>
<feature type="region of interest" description="Disordered" evidence="1">
    <location>
        <begin position="57"/>
        <end position="134"/>
    </location>
</feature>
<accession>A0A814GND4</accession>
<evidence type="ECO:0000313" key="3">
    <source>
        <dbReference type="EMBL" id="CAF0998785.1"/>
    </source>
</evidence>
<feature type="compositionally biased region" description="Basic and acidic residues" evidence="1">
    <location>
        <begin position="301"/>
        <end position="314"/>
    </location>
</feature>
<keyword evidence="4" id="KW-1185">Reference proteome</keyword>
<feature type="compositionally biased region" description="Acidic residues" evidence="1">
    <location>
        <begin position="602"/>
        <end position="614"/>
    </location>
</feature>
<feature type="compositionally biased region" description="Basic residues" evidence="1">
    <location>
        <begin position="430"/>
        <end position="439"/>
    </location>
</feature>
<feature type="compositionally biased region" description="Polar residues" evidence="1">
    <location>
        <begin position="652"/>
        <end position="661"/>
    </location>
</feature>
<feature type="domain" description="DUF4590" evidence="2">
    <location>
        <begin position="207"/>
        <end position="281"/>
    </location>
</feature>
<feature type="compositionally biased region" description="Polar residues" evidence="1">
    <location>
        <begin position="752"/>
        <end position="766"/>
    </location>
</feature>
<dbReference type="Proteomes" id="UP000663828">
    <property type="component" value="Unassembled WGS sequence"/>
</dbReference>
<reference evidence="3" key="1">
    <citation type="submission" date="2021-02" db="EMBL/GenBank/DDBJ databases">
        <authorList>
            <person name="Nowell W R."/>
        </authorList>
    </citation>
    <scope>NUCLEOTIDE SEQUENCE</scope>
</reference>
<dbReference type="Pfam" id="PF15257">
    <property type="entry name" value="DUF4590"/>
    <property type="match status" value="1"/>
</dbReference>
<dbReference type="AlphaFoldDB" id="A0A814GND4"/>
<evidence type="ECO:0000259" key="2">
    <source>
        <dbReference type="Pfam" id="PF15257"/>
    </source>
</evidence>
<feature type="region of interest" description="Disordered" evidence="1">
    <location>
        <begin position="278"/>
        <end position="782"/>
    </location>
</feature>
<feature type="compositionally biased region" description="Low complexity" evidence="1">
    <location>
        <begin position="315"/>
        <end position="325"/>
    </location>
</feature>
<feature type="compositionally biased region" description="Polar residues" evidence="1">
    <location>
        <begin position="567"/>
        <end position="588"/>
    </location>
</feature>
<dbReference type="EMBL" id="CAJNOR010000752">
    <property type="protein sequence ID" value="CAF0998785.1"/>
    <property type="molecule type" value="Genomic_DNA"/>
</dbReference>
<dbReference type="PANTHER" id="PTHR23034:SF2">
    <property type="entry name" value="GLUTAMATE-RICH PROTEIN 3"/>
    <property type="match status" value="1"/>
</dbReference>
<feature type="compositionally biased region" description="Polar residues" evidence="1">
    <location>
        <begin position="395"/>
        <end position="411"/>
    </location>
</feature>
<sequence>MSDLRQTSAMFNKYFQDRRIRRYLISAGLINRHGDILPPTPEQVARARRVTQQQIEDNYYNEKEDEGKNRSGVSFSPKRSRAEKNKSSKQSRKDASNSHHSPSPSKKKRAQSAYQRSQDSVQSTSFNSTRSKSPTQPLCEVSMIYYGPKSPYDYDNCWFKPDGDEIMVSQQHCGGENLTVYRGHVKPGGNAKIFLPLSCIRVEIDLGTFKFLSRRHRGYPFALSLYVNGLVKSRISVCCEYKHKRNVPLDGKHGLFGIHDVQKVTPCLSCRYEREKKKTRKDKLASTSDQSRYQKSTVRHPQPETRKPRRKDSLRSSSSDSTTLRLQSPRVSRTSSSDTDEKPTRPVTAPQSNQHASAKGKPSSTKKNASKQKTGVHEDTYRSNSDGSQNDDHPTANSKHSSLPSATSKNKPASPVKANGNSDTQTYTKKSSKPASKKHFGSEGSDQSSETTAKKSNNLTYGRISPSKPMRRSESSEDDQKTPSAKIVPKKASTQNHARDSSPETPQRNTKIDSLMKSIPMLQKHLDDSEENDSTRSPKSTPKETDTPSHVRRSQSSDDDTRKSPPITHTQYDSPEGNQESRKANNVSDDAKYSSFGSENNDYSDDDEEEDEYSDENRSSDQSKSKKNSTDSGRKPPVKPLKRFGSSEDENVNPTSPTKAKSNIFDDEYTPRMSTERNNLFDTPTKPSQSSGRPLKTQTTEDETIDQFFSSATRDDEPSHRRPLSSAVHRDRESSPPNTTTSRLFEELFGDTQRSTTTQQPNSSSKTKPRSRFDILDDDDDNGMYTQIKLW</sequence>
<evidence type="ECO:0000256" key="1">
    <source>
        <dbReference type="SAM" id="MobiDB-lite"/>
    </source>
</evidence>
<feature type="compositionally biased region" description="Basic and acidic residues" evidence="1">
    <location>
        <begin position="533"/>
        <end position="563"/>
    </location>
</feature>
<feature type="compositionally biased region" description="Basic and acidic residues" evidence="1">
    <location>
        <begin position="471"/>
        <end position="481"/>
    </location>
</feature>
<dbReference type="InterPro" id="IPR048257">
    <property type="entry name" value="DUF4590"/>
</dbReference>